<evidence type="ECO:0000256" key="2">
    <source>
        <dbReference type="SAM" id="SignalP"/>
    </source>
</evidence>
<reference evidence="3 5" key="1">
    <citation type="submission" date="2016-08" db="EMBL/GenBank/DDBJ databases">
        <title>A Parts List for Fungal Cellulosomes Revealed by Comparative Genomics.</title>
        <authorList>
            <consortium name="DOE Joint Genome Institute"/>
            <person name="Haitjema C.H."/>
            <person name="Gilmore S.P."/>
            <person name="Henske J.K."/>
            <person name="Solomon K.V."/>
            <person name="De Groot R."/>
            <person name="Kuo A."/>
            <person name="Mondo S.J."/>
            <person name="Salamov A.A."/>
            <person name="Labutti K."/>
            <person name="Zhao Z."/>
            <person name="Chiniquy J."/>
            <person name="Barry K."/>
            <person name="Brewer H.M."/>
            <person name="Purvine S.O."/>
            <person name="Wright A.T."/>
            <person name="Boxma B."/>
            <person name="Van Alen T."/>
            <person name="Hackstein J.H."/>
            <person name="Baker S.E."/>
            <person name="Grigoriev I.V."/>
            <person name="O'Malley M.A."/>
        </authorList>
    </citation>
    <scope>NUCLEOTIDE SEQUENCE [LARGE SCALE GENOMIC DNA]</scope>
    <source>
        <strain evidence="3 5">S4</strain>
    </source>
</reference>
<sequence length="227" mass="25531">MRLTKFIVTALLGFAMTNAKTVMLIRHGEKINDDATDLSPIGKTRADCLINTFGSNGTFVTPKKIYAQSLVGKKSTRPRDTVIPLADNLQLQVDLTFEADDIKGLVNDINNSPEDVILVSWSNDNLKKIAKKFGIKDAPDWGSNVFNEIWIITDNNSQYFNNNTNNLEPIRIHEGEEGYQMIVIDENVEKCIQQKFPKYSQKDGAGSLKVNLLTIFCVIGSFLYFIY</sequence>
<name>A0A1Y1UXX2_9FUNG</name>
<keyword evidence="5" id="KW-1185">Reference proteome</keyword>
<evidence type="ECO:0000313" key="4">
    <source>
        <dbReference type="EMBL" id="ORX78387.1"/>
    </source>
</evidence>
<evidence type="ECO:0008006" key="6">
    <source>
        <dbReference type="Google" id="ProtNLM"/>
    </source>
</evidence>
<dbReference type="AlphaFoldDB" id="A0A1Y1UXX2"/>
<feature type="chain" id="PRO_5011083951" description="Phosphoglycerate mutase-like protein" evidence="2">
    <location>
        <begin position="20"/>
        <end position="227"/>
    </location>
</feature>
<feature type="signal peptide" evidence="2">
    <location>
        <begin position="1"/>
        <end position="19"/>
    </location>
</feature>
<dbReference type="OrthoDB" id="425925at2759"/>
<keyword evidence="1" id="KW-0472">Membrane</keyword>
<evidence type="ECO:0000256" key="1">
    <source>
        <dbReference type="SAM" id="Phobius"/>
    </source>
</evidence>
<accession>A0A1Y1UXX2</accession>
<gene>
    <name evidence="4" type="ORF">BCR32DRAFT_328563</name>
    <name evidence="3" type="ORF">BCR32DRAFT_331023</name>
</gene>
<proteinExistence type="predicted"/>
<keyword evidence="1" id="KW-0812">Transmembrane</keyword>
<reference evidence="3 5" key="2">
    <citation type="submission" date="2016-08" db="EMBL/GenBank/DDBJ databases">
        <title>Pervasive Adenine N6-methylation of Active Genes in Fungi.</title>
        <authorList>
            <consortium name="DOE Joint Genome Institute"/>
            <person name="Mondo S.J."/>
            <person name="Dannebaum R.O."/>
            <person name="Kuo R.C."/>
            <person name="Labutti K."/>
            <person name="Haridas S."/>
            <person name="Kuo A."/>
            <person name="Salamov A."/>
            <person name="Ahrendt S.R."/>
            <person name="Lipzen A."/>
            <person name="Sullivan W."/>
            <person name="Andreopoulos W.B."/>
            <person name="Clum A."/>
            <person name="Lindquist E."/>
            <person name="Daum C."/>
            <person name="Ramamoorthy G.K."/>
            <person name="Gryganskyi A."/>
            <person name="Culley D."/>
            <person name="Magnuson J.K."/>
            <person name="James T.Y."/>
            <person name="O'Malley M.A."/>
            <person name="Stajich J.E."/>
            <person name="Spatafora J.W."/>
            <person name="Visel A."/>
            <person name="Grigoriev I.V."/>
        </authorList>
    </citation>
    <scope>NUCLEOTIDE SEQUENCE [LARGE SCALE GENOMIC DNA]</scope>
    <source>
        <strain evidence="3 5">S4</strain>
    </source>
</reference>
<dbReference type="Proteomes" id="UP000193944">
    <property type="component" value="Unassembled WGS sequence"/>
</dbReference>
<comment type="caution">
    <text evidence="3">The sequence shown here is derived from an EMBL/GenBank/DDBJ whole genome shotgun (WGS) entry which is preliminary data.</text>
</comment>
<keyword evidence="2" id="KW-0732">Signal</keyword>
<evidence type="ECO:0000313" key="3">
    <source>
        <dbReference type="EMBL" id="ORX43165.1"/>
    </source>
</evidence>
<keyword evidence="1" id="KW-1133">Transmembrane helix</keyword>
<feature type="transmembrane region" description="Helical" evidence="1">
    <location>
        <begin position="208"/>
        <end position="226"/>
    </location>
</feature>
<evidence type="ECO:0000313" key="5">
    <source>
        <dbReference type="Proteomes" id="UP000193944"/>
    </source>
</evidence>
<organism evidence="3 5">
    <name type="scientific">Anaeromyces robustus</name>
    <dbReference type="NCBI Taxonomy" id="1754192"/>
    <lineage>
        <taxon>Eukaryota</taxon>
        <taxon>Fungi</taxon>
        <taxon>Fungi incertae sedis</taxon>
        <taxon>Chytridiomycota</taxon>
        <taxon>Chytridiomycota incertae sedis</taxon>
        <taxon>Neocallimastigomycetes</taxon>
        <taxon>Neocallimastigales</taxon>
        <taxon>Neocallimastigaceae</taxon>
        <taxon>Anaeromyces</taxon>
    </lineage>
</organism>
<dbReference type="EMBL" id="MCFG01000212">
    <property type="protein sequence ID" value="ORX78387.1"/>
    <property type="molecule type" value="Genomic_DNA"/>
</dbReference>
<protein>
    <recommendedName>
        <fullName evidence="6">Phosphoglycerate mutase-like protein</fullName>
    </recommendedName>
</protein>
<dbReference type="STRING" id="1754192.A0A1Y1UXX2"/>
<dbReference type="EMBL" id="MCFG01000805">
    <property type="protein sequence ID" value="ORX43165.1"/>
    <property type="molecule type" value="Genomic_DNA"/>
</dbReference>